<evidence type="ECO:0000256" key="3">
    <source>
        <dbReference type="ARBA" id="ARBA00023082"/>
    </source>
</evidence>
<reference evidence="7" key="1">
    <citation type="submission" date="2023-03" db="EMBL/GenBank/DDBJ databases">
        <title>Andean soil-derived lignocellulolytic bacterial consortium as a source of novel taxa and putative plastic-active enzymes.</title>
        <authorList>
            <person name="Diaz-Garcia L."/>
            <person name="Chuvochina M."/>
            <person name="Feuerriegel G."/>
            <person name="Bunk B."/>
            <person name="Sproer C."/>
            <person name="Streit W.R."/>
            <person name="Rodriguez L.M."/>
            <person name="Overmann J."/>
            <person name="Jimenez D.J."/>
        </authorList>
    </citation>
    <scope>NUCLEOTIDE SEQUENCE</scope>
    <source>
        <strain evidence="7">MAG 7</strain>
    </source>
</reference>
<dbReference type="SUPFAM" id="SSF88659">
    <property type="entry name" value="Sigma3 and sigma4 domains of RNA polymerase sigma factors"/>
    <property type="match status" value="1"/>
</dbReference>
<comment type="similarity">
    <text evidence="1">Belongs to the sigma-70 factor family. ECF subfamily.</text>
</comment>
<dbReference type="InterPro" id="IPR039425">
    <property type="entry name" value="RNA_pol_sigma-70-like"/>
</dbReference>
<dbReference type="GO" id="GO:0006352">
    <property type="term" value="P:DNA-templated transcription initiation"/>
    <property type="evidence" value="ECO:0007669"/>
    <property type="project" value="InterPro"/>
</dbReference>
<protein>
    <submittedName>
        <fullName evidence="7">Sigma-70 family RNA polymerase sigma factor</fullName>
    </submittedName>
</protein>
<proteinExistence type="inferred from homology"/>
<dbReference type="PANTHER" id="PTHR43133">
    <property type="entry name" value="RNA POLYMERASE ECF-TYPE SIGMA FACTO"/>
    <property type="match status" value="1"/>
</dbReference>
<dbReference type="InterPro" id="IPR036388">
    <property type="entry name" value="WH-like_DNA-bd_sf"/>
</dbReference>
<feature type="domain" description="RNA polymerase sigma-70 region 2" evidence="5">
    <location>
        <begin position="19"/>
        <end position="84"/>
    </location>
</feature>
<dbReference type="Gene3D" id="1.10.10.10">
    <property type="entry name" value="Winged helix-like DNA-binding domain superfamily/Winged helix DNA-binding domain"/>
    <property type="match status" value="1"/>
</dbReference>
<dbReference type="InterPro" id="IPR007627">
    <property type="entry name" value="RNA_pol_sigma70_r2"/>
</dbReference>
<keyword evidence="2" id="KW-0805">Transcription regulation</keyword>
<dbReference type="InterPro" id="IPR013249">
    <property type="entry name" value="RNA_pol_sigma70_r4_t2"/>
</dbReference>
<evidence type="ECO:0000259" key="5">
    <source>
        <dbReference type="Pfam" id="PF04542"/>
    </source>
</evidence>
<organism evidence="7 8">
    <name type="scientific">Candidatus Pseudobacter hemicellulosilyticus</name>
    <dbReference type="NCBI Taxonomy" id="3121375"/>
    <lineage>
        <taxon>Bacteria</taxon>
        <taxon>Pseudomonadati</taxon>
        <taxon>Bacteroidota</taxon>
        <taxon>Chitinophagia</taxon>
        <taxon>Chitinophagales</taxon>
        <taxon>Chitinophagaceae</taxon>
        <taxon>Pseudobacter</taxon>
    </lineage>
</organism>
<dbReference type="AlphaFoldDB" id="A0AAJ6BFC2"/>
<evidence type="ECO:0000313" key="8">
    <source>
        <dbReference type="Proteomes" id="UP001220610"/>
    </source>
</evidence>
<evidence type="ECO:0000256" key="1">
    <source>
        <dbReference type="ARBA" id="ARBA00010641"/>
    </source>
</evidence>
<dbReference type="GO" id="GO:0003677">
    <property type="term" value="F:DNA binding"/>
    <property type="evidence" value="ECO:0007669"/>
    <property type="project" value="InterPro"/>
</dbReference>
<dbReference type="Pfam" id="PF04542">
    <property type="entry name" value="Sigma70_r2"/>
    <property type="match status" value="1"/>
</dbReference>
<gene>
    <name evidence="7" type="ORF">P0Y53_16640</name>
</gene>
<dbReference type="InterPro" id="IPR014284">
    <property type="entry name" value="RNA_pol_sigma-70_dom"/>
</dbReference>
<dbReference type="GO" id="GO:0016987">
    <property type="term" value="F:sigma factor activity"/>
    <property type="evidence" value="ECO:0007669"/>
    <property type="project" value="UniProtKB-KW"/>
</dbReference>
<dbReference type="Pfam" id="PF08281">
    <property type="entry name" value="Sigma70_r4_2"/>
    <property type="match status" value="1"/>
</dbReference>
<accession>A0AAJ6BFC2</accession>
<dbReference type="Proteomes" id="UP001220610">
    <property type="component" value="Chromosome"/>
</dbReference>
<evidence type="ECO:0000256" key="4">
    <source>
        <dbReference type="ARBA" id="ARBA00023163"/>
    </source>
</evidence>
<dbReference type="InterPro" id="IPR013325">
    <property type="entry name" value="RNA_pol_sigma_r2"/>
</dbReference>
<evidence type="ECO:0000313" key="7">
    <source>
        <dbReference type="EMBL" id="WEK34117.1"/>
    </source>
</evidence>
<keyword evidence="4" id="KW-0804">Transcription</keyword>
<dbReference type="Gene3D" id="1.10.1740.10">
    <property type="match status" value="1"/>
</dbReference>
<dbReference type="CDD" id="cd06171">
    <property type="entry name" value="Sigma70_r4"/>
    <property type="match status" value="1"/>
</dbReference>
<evidence type="ECO:0000256" key="2">
    <source>
        <dbReference type="ARBA" id="ARBA00023015"/>
    </source>
</evidence>
<dbReference type="PANTHER" id="PTHR43133:SF46">
    <property type="entry name" value="RNA POLYMERASE SIGMA-70 FACTOR ECF SUBFAMILY"/>
    <property type="match status" value="1"/>
</dbReference>
<feature type="domain" description="RNA polymerase sigma factor 70 region 4 type 2" evidence="6">
    <location>
        <begin position="113"/>
        <end position="165"/>
    </location>
</feature>
<dbReference type="NCBIfam" id="TIGR02937">
    <property type="entry name" value="sigma70-ECF"/>
    <property type="match status" value="1"/>
</dbReference>
<dbReference type="SUPFAM" id="SSF88946">
    <property type="entry name" value="Sigma2 domain of RNA polymerase sigma factors"/>
    <property type="match status" value="1"/>
</dbReference>
<sequence>MDLVPFIKAGSETHFNQAYLDHHESLYFFITGLTRNGFLAEEVVQQTFIRCWTRRQQLSDEHSLPEQLFRMARTILIDELRKENTRQKHLYLAGQPEDGLTSEPSLPEGLLRKDLEQALSSLPASRRRIFRMSRLQGYSHKEIAGILSLSPKTVENQIGKTLRQLRQFLSFFC</sequence>
<evidence type="ECO:0000259" key="6">
    <source>
        <dbReference type="Pfam" id="PF08281"/>
    </source>
</evidence>
<dbReference type="InterPro" id="IPR013324">
    <property type="entry name" value="RNA_pol_sigma_r3/r4-like"/>
</dbReference>
<name>A0AAJ6BFC2_9BACT</name>
<dbReference type="EMBL" id="CP119311">
    <property type="protein sequence ID" value="WEK34117.1"/>
    <property type="molecule type" value="Genomic_DNA"/>
</dbReference>
<keyword evidence="3" id="KW-0731">Sigma factor</keyword>